<evidence type="ECO:0000313" key="1">
    <source>
        <dbReference type="EMBL" id="MCK2218688.1"/>
    </source>
</evidence>
<protein>
    <submittedName>
        <fullName evidence="1">Uncharacterized protein</fullName>
    </submittedName>
</protein>
<accession>A0ABT0G2P8</accession>
<evidence type="ECO:0000313" key="2">
    <source>
        <dbReference type="Proteomes" id="UP001317259"/>
    </source>
</evidence>
<dbReference type="EMBL" id="JAKRKC020000002">
    <property type="protein sequence ID" value="MCK2218688.1"/>
    <property type="molecule type" value="Genomic_DNA"/>
</dbReference>
<dbReference type="Proteomes" id="UP001317259">
    <property type="component" value="Unassembled WGS sequence"/>
</dbReference>
<reference evidence="1 2" key="1">
    <citation type="submission" date="2022-04" db="EMBL/GenBank/DDBJ databases">
        <title>Genome draft of Actinomadura sp. ATCC 31491.</title>
        <authorList>
            <person name="Shi X."/>
            <person name="Du Y."/>
        </authorList>
    </citation>
    <scope>NUCLEOTIDE SEQUENCE [LARGE SCALE GENOMIC DNA]</scope>
    <source>
        <strain evidence="1 2">ATCC 31491</strain>
    </source>
</reference>
<sequence length="97" mass="10586">MPGSSDLWYVSPYRELWTAGGGAEPIAPVRRRPTAASCAAELRTRQYQQVAMADMKAGGWACARTAEHNVVAVRIAAIPPRGDENAPLDISYTVWQQ</sequence>
<name>A0ABT0G2P8_9ACTN</name>
<organism evidence="1 2">
    <name type="scientific">Actinomadura luzonensis</name>
    <dbReference type="NCBI Taxonomy" id="2805427"/>
    <lineage>
        <taxon>Bacteria</taxon>
        <taxon>Bacillati</taxon>
        <taxon>Actinomycetota</taxon>
        <taxon>Actinomycetes</taxon>
        <taxon>Streptosporangiales</taxon>
        <taxon>Thermomonosporaceae</taxon>
        <taxon>Actinomadura</taxon>
    </lineage>
</organism>
<keyword evidence="2" id="KW-1185">Reference proteome</keyword>
<proteinExistence type="predicted"/>
<comment type="caution">
    <text evidence="1">The sequence shown here is derived from an EMBL/GenBank/DDBJ whole genome shotgun (WGS) entry which is preliminary data.</text>
</comment>
<gene>
    <name evidence="1" type="ORF">MF672_033565</name>
</gene>
<dbReference type="RefSeq" id="WP_247815541.1">
    <property type="nucleotide sequence ID" value="NZ_JAKRKC020000002.1"/>
</dbReference>